<proteinExistence type="predicted"/>
<accession>A0A378A0F7</accession>
<dbReference type="Proteomes" id="UP000255192">
    <property type="component" value="Unassembled WGS sequence"/>
</dbReference>
<protein>
    <submittedName>
        <fullName evidence="1">Uncharacterized protein</fullName>
    </submittedName>
</protein>
<name>A0A378A0F7_KLEPN</name>
<dbReference type="AlphaFoldDB" id="A0A378A0F7"/>
<dbReference type="EMBL" id="UGMD01000002">
    <property type="protein sequence ID" value="STU93227.1"/>
    <property type="molecule type" value="Genomic_DNA"/>
</dbReference>
<sequence>MIAVRFAAAAAEMHHHAQPAALHRRVDQTMGVRAVQTAFQAVKNDEARLMARLVRVFAPGQIDKIAVRQLKALPVRGKAQFTANQPRQHGLQMTIAHAAHRMELTRIVFGGRHVCGDDFQP</sequence>
<evidence type="ECO:0000313" key="1">
    <source>
        <dbReference type="EMBL" id="STU93227.1"/>
    </source>
</evidence>
<reference evidence="1 2" key="1">
    <citation type="submission" date="2018-06" db="EMBL/GenBank/DDBJ databases">
        <authorList>
            <consortium name="Pathogen Informatics"/>
            <person name="Doyle S."/>
        </authorList>
    </citation>
    <scope>NUCLEOTIDE SEQUENCE [LARGE SCALE GENOMIC DNA]</scope>
    <source>
        <strain evidence="1 2">NCTC204</strain>
    </source>
</reference>
<gene>
    <name evidence="1" type="ORF">NCTC204_02499</name>
</gene>
<evidence type="ECO:0000313" key="2">
    <source>
        <dbReference type="Proteomes" id="UP000255192"/>
    </source>
</evidence>
<organism evidence="1 2">
    <name type="scientific">Klebsiella pneumoniae</name>
    <dbReference type="NCBI Taxonomy" id="573"/>
    <lineage>
        <taxon>Bacteria</taxon>
        <taxon>Pseudomonadati</taxon>
        <taxon>Pseudomonadota</taxon>
        <taxon>Gammaproteobacteria</taxon>
        <taxon>Enterobacterales</taxon>
        <taxon>Enterobacteriaceae</taxon>
        <taxon>Klebsiella/Raoultella group</taxon>
        <taxon>Klebsiella</taxon>
        <taxon>Klebsiella pneumoniae complex</taxon>
    </lineage>
</organism>